<keyword evidence="2" id="KW-1185">Reference proteome</keyword>
<sequence length="440" mass="49109">MSAHVIFLSIPGLREKDLARMPRLSELAQQGEVKPLTPSFPAVTLSVQANLTTGELPAQHGVVANGYYWRDTGEVEMWTAWNDKVLRPQLWDRLHQQNPELTSAVWFPMFSKGCGADYVCVPAPIHNPDGGESLWCYSKPDGLYQDLRERLGHFPLQHFWGPLANIQSSAWIVASAIEAARRWRPNLFYIYLPHLDYAAQKQGPDSWESHQACEQLDGEIGKLIDGLAAAYGDQELLWLAATEYVITPVHHVAYPNRLLRAAGLLKVTHDEDGKELIDFTNTPAWALCDHQHAHVFVNEHADINQVIAALEGQQGIARVLTRDDQAEIGLDHARSGDLVTVSQPESWQAYYWWEDDERAPAFARTVDIHNKPGFDPVEMHFDPATRGIPLDATLVRGSHGAPADSPQQRGLLLASRPGVIVAQAYRDIDVAKVVLKQFGP</sequence>
<reference evidence="1 2" key="1">
    <citation type="submission" date="2019-02" db="EMBL/GenBank/DDBJ databases">
        <title>Deep-cultivation of Planctomycetes and their phenomic and genomic characterization uncovers novel biology.</title>
        <authorList>
            <person name="Wiegand S."/>
            <person name="Jogler M."/>
            <person name="Boedeker C."/>
            <person name="Pinto D."/>
            <person name="Vollmers J."/>
            <person name="Rivas-Marin E."/>
            <person name="Kohn T."/>
            <person name="Peeters S.H."/>
            <person name="Heuer A."/>
            <person name="Rast P."/>
            <person name="Oberbeckmann S."/>
            <person name="Bunk B."/>
            <person name="Jeske O."/>
            <person name="Meyerdierks A."/>
            <person name="Storesund J.E."/>
            <person name="Kallscheuer N."/>
            <person name="Luecker S."/>
            <person name="Lage O.M."/>
            <person name="Pohl T."/>
            <person name="Merkel B.J."/>
            <person name="Hornburger P."/>
            <person name="Mueller R.-W."/>
            <person name="Bruemmer F."/>
            <person name="Labrenz M."/>
            <person name="Spormann A.M."/>
            <person name="Op den Camp H."/>
            <person name="Overmann J."/>
            <person name="Amann R."/>
            <person name="Jetten M.S.M."/>
            <person name="Mascher T."/>
            <person name="Medema M.H."/>
            <person name="Devos D.P."/>
            <person name="Kaster A.-K."/>
            <person name="Ovreas L."/>
            <person name="Rohde M."/>
            <person name="Galperin M.Y."/>
            <person name="Jogler C."/>
        </authorList>
    </citation>
    <scope>NUCLEOTIDE SEQUENCE [LARGE SCALE GENOMIC DNA]</scope>
    <source>
        <strain evidence="1 2">Pla175</strain>
    </source>
</reference>
<dbReference type="Pfam" id="PF01663">
    <property type="entry name" value="Phosphodiest"/>
    <property type="match status" value="1"/>
</dbReference>
<proteinExistence type="predicted"/>
<dbReference type="Gene3D" id="3.40.720.10">
    <property type="entry name" value="Alkaline Phosphatase, subunit A"/>
    <property type="match status" value="1"/>
</dbReference>
<evidence type="ECO:0000313" key="2">
    <source>
        <dbReference type="Proteomes" id="UP000317429"/>
    </source>
</evidence>
<dbReference type="InterPro" id="IPR002591">
    <property type="entry name" value="Phosphodiest/P_Trfase"/>
</dbReference>
<evidence type="ECO:0000313" key="1">
    <source>
        <dbReference type="EMBL" id="QDU88646.1"/>
    </source>
</evidence>
<dbReference type="OrthoDB" id="9771966at2"/>
<gene>
    <name evidence="1" type="ORF">Pla175_20260</name>
</gene>
<dbReference type="RefSeq" id="WP_145283778.1">
    <property type="nucleotide sequence ID" value="NZ_CP036291.1"/>
</dbReference>
<dbReference type="AlphaFoldDB" id="A0A518DB42"/>
<dbReference type="PANTHER" id="PTHR10151:SF120">
    <property type="entry name" value="BIS(5'-ADENOSYL)-TRIPHOSPHATASE"/>
    <property type="match status" value="1"/>
</dbReference>
<dbReference type="SUPFAM" id="SSF53649">
    <property type="entry name" value="Alkaline phosphatase-like"/>
    <property type="match status" value="1"/>
</dbReference>
<dbReference type="EMBL" id="CP036291">
    <property type="protein sequence ID" value="QDU88646.1"/>
    <property type="molecule type" value="Genomic_DNA"/>
</dbReference>
<dbReference type="PANTHER" id="PTHR10151">
    <property type="entry name" value="ECTONUCLEOTIDE PYROPHOSPHATASE/PHOSPHODIESTERASE"/>
    <property type="match status" value="1"/>
</dbReference>
<protein>
    <submittedName>
        <fullName evidence="1">Type I phosphodiesterase / nucleotide pyrophosphatase</fullName>
    </submittedName>
</protein>
<dbReference type="GO" id="GO:0016787">
    <property type="term" value="F:hydrolase activity"/>
    <property type="evidence" value="ECO:0007669"/>
    <property type="project" value="UniProtKB-ARBA"/>
</dbReference>
<accession>A0A518DB42</accession>
<organism evidence="1 2">
    <name type="scientific">Pirellulimonas nuda</name>
    <dbReference type="NCBI Taxonomy" id="2528009"/>
    <lineage>
        <taxon>Bacteria</taxon>
        <taxon>Pseudomonadati</taxon>
        <taxon>Planctomycetota</taxon>
        <taxon>Planctomycetia</taxon>
        <taxon>Pirellulales</taxon>
        <taxon>Lacipirellulaceae</taxon>
        <taxon>Pirellulimonas</taxon>
    </lineage>
</organism>
<dbReference type="Proteomes" id="UP000317429">
    <property type="component" value="Chromosome"/>
</dbReference>
<name>A0A518DB42_9BACT</name>
<dbReference type="KEGG" id="pnd:Pla175_20260"/>
<dbReference type="InterPro" id="IPR017850">
    <property type="entry name" value="Alkaline_phosphatase_core_sf"/>
</dbReference>